<dbReference type="InterPro" id="IPR036249">
    <property type="entry name" value="Thioredoxin-like_sf"/>
</dbReference>
<dbReference type="EMBL" id="ML145167">
    <property type="protein sequence ID" value="TBU55505.1"/>
    <property type="molecule type" value="Genomic_DNA"/>
</dbReference>
<organism evidence="5 6">
    <name type="scientific">Dichomitus squalens</name>
    <dbReference type="NCBI Taxonomy" id="114155"/>
    <lineage>
        <taxon>Eukaryota</taxon>
        <taxon>Fungi</taxon>
        <taxon>Dikarya</taxon>
        <taxon>Basidiomycota</taxon>
        <taxon>Agaricomycotina</taxon>
        <taxon>Agaricomycetes</taxon>
        <taxon>Polyporales</taxon>
        <taxon>Polyporaceae</taxon>
        <taxon>Dichomitus</taxon>
    </lineage>
</organism>
<dbReference type="AlphaFoldDB" id="A0A4Q9PMW4"/>
<dbReference type="CDD" id="cd02947">
    <property type="entry name" value="TRX_family"/>
    <property type="match status" value="1"/>
</dbReference>
<proteinExistence type="predicted"/>
<dbReference type="InterPro" id="IPR017937">
    <property type="entry name" value="Thioredoxin_CS"/>
</dbReference>
<keyword evidence="6" id="KW-1185">Reference proteome</keyword>
<dbReference type="SUPFAM" id="SSF52833">
    <property type="entry name" value="Thioredoxin-like"/>
    <property type="match status" value="1"/>
</dbReference>
<dbReference type="PROSITE" id="PS00194">
    <property type="entry name" value="THIOREDOXIN_1"/>
    <property type="match status" value="1"/>
</dbReference>
<feature type="repeat" description="TPR" evidence="3">
    <location>
        <begin position="124"/>
        <end position="157"/>
    </location>
</feature>
<dbReference type="Pfam" id="PF13414">
    <property type="entry name" value="TPR_11"/>
    <property type="match status" value="1"/>
</dbReference>
<dbReference type="Proteomes" id="UP000292082">
    <property type="component" value="Unassembled WGS sequence"/>
</dbReference>
<dbReference type="Gene3D" id="3.40.30.10">
    <property type="entry name" value="Glutaredoxin"/>
    <property type="match status" value="1"/>
</dbReference>
<evidence type="ECO:0000259" key="4">
    <source>
        <dbReference type="PROSITE" id="PS51352"/>
    </source>
</evidence>
<name>A0A4Q9PMW4_9APHY</name>
<accession>A0A4Q9PMW4</accession>
<evidence type="ECO:0000256" key="2">
    <source>
        <dbReference type="ARBA" id="ARBA00023157"/>
    </source>
</evidence>
<dbReference type="Pfam" id="PF00085">
    <property type="entry name" value="Thioredoxin"/>
    <property type="match status" value="1"/>
</dbReference>
<dbReference type="InterPro" id="IPR011990">
    <property type="entry name" value="TPR-like_helical_dom_sf"/>
</dbReference>
<keyword evidence="2" id="KW-1015">Disulfide bond</keyword>
<dbReference type="PROSITE" id="PS50005">
    <property type="entry name" value="TPR"/>
    <property type="match status" value="1"/>
</dbReference>
<reference evidence="5 6" key="1">
    <citation type="submission" date="2019-01" db="EMBL/GenBank/DDBJ databases">
        <title>Draft genome sequences of three monokaryotic isolates of the white-rot basidiomycete fungus Dichomitus squalens.</title>
        <authorList>
            <consortium name="DOE Joint Genome Institute"/>
            <person name="Lopez S.C."/>
            <person name="Andreopoulos B."/>
            <person name="Pangilinan J."/>
            <person name="Lipzen A."/>
            <person name="Riley R."/>
            <person name="Ahrendt S."/>
            <person name="Ng V."/>
            <person name="Barry K."/>
            <person name="Daum C."/>
            <person name="Grigoriev I.V."/>
            <person name="Hilden K.S."/>
            <person name="Makela M.R."/>
            <person name="de Vries R.P."/>
        </authorList>
    </citation>
    <scope>NUCLEOTIDE SEQUENCE [LARGE SCALE GENOMIC DNA]</scope>
    <source>
        <strain evidence="5 6">CBS 464.89</strain>
    </source>
</reference>
<keyword evidence="3" id="KW-0802">TPR repeat</keyword>
<dbReference type="PROSITE" id="PS51352">
    <property type="entry name" value="THIOREDOXIN_2"/>
    <property type="match status" value="1"/>
</dbReference>
<dbReference type="Gene3D" id="1.25.40.10">
    <property type="entry name" value="Tetratricopeptide repeat domain"/>
    <property type="match status" value="1"/>
</dbReference>
<sequence length="275" mass="29703">MSQPVHVDSVSHWNTTLRTAKEKNQPIIVDFFATWCGPCKAIGPIFEQLAAQYPKAVFLKVDVDKLPAIAQKYQITAMPTFVVIRESGVVDMLRGADPRGLSAMVAKHASASSAPAGPPLPAEAEKAKMEGNTAFAAGEYEKAIDSYSRAIGLAPKSAVLYGNRAFAYIKLIKSGIPSKEERQKLRQKAISDAVQATAIDDKWAKGWVRMAEALVLATDEEGTQDVGEERRPEGLRKALEGAVQALENAIGLSEGKVKAEAQKMLEEVQAQLMAP</sequence>
<dbReference type="SUPFAM" id="SSF48452">
    <property type="entry name" value="TPR-like"/>
    <property type="match status" value="1"/>
</dbReference>
<dbReference type="PRINTS" id="PR00421">
    <property type="entry name" value="THIOREDOXIN"/>
</dbReference>
<protein>
    <recommendedName>
        <fullName evidence="1">Thioredoxin</fullName>
    </recommendedName>
</protein>
<gene>
    <name evidence="5" type="ORF">BD310DRAFT_908286</name>
</gene>
<dbReference type="FunFam" id="3.40.30.10:FF:000245">
    <property type="entry name" value="Thioredoxin"/>
    <property type="match status" value="1"/>
</dbReference>
<dbReference type="InterPro" id="IPR013766">
    <property type="entry name" value="Thioredoxin_domain"/>
</dbReference>
<evidence type="ECO:0000256" key="3">
    <source>
        <dbReference type="PROSITE-ProRule" id="PRU00339"/>
    </source>
</evidence>
<feature type="domain" description="Thioredoxin" evidence="4">
    <location>
        <begin position="1"/>
        <end position="110"/>
    </location>
</feature>
<evidence type="ECO:0000313" key="5">
    <source>
        <dbReference type="EMBL" id="TBU55505.1"/>
    </source>
</evidence>
<dbReference type="PANTHER" id="PTHR46115">
    <property type="entry name" value="THIOREDOXIN-LIKE PROTEIN 1"/>
    <property type="match status" value="1"/>
</dbReference>
<dbReference type="STRING" id="114155.A0A4Q9PMW4"/>
<dbReference type="GO" id="GO:0006950">
    <property type="term" value="P:response to stress"/>
    <property type="evidence" value="ECO:0007669"/>
    <property type="project" value="UniProtKB-ARBA"/>
</dbReference>
<evidence type="ECO:0000256" key="1">
    <source>
        <dbReference type="ARBA" id="ARBA00020570"/>
    </source>
</evidence>
<evidence type="ECO:0000313" key="6">
    <source>
        <dbReference type="Proteomes" id="UP000292082"/>
    </source>
</evidence>
<dbReference type="InterPro" id="IPR019734">
    <property type="entry name" value="TPR_rpt"/>
</dbReference>